<feature type="transmembrane region" description="Helical" evidence="1">
    <location>
        <begin position="120"/>
        <end position="139"/>
    </location>
</feature>
<sequence length="162" mass="17229">MRYDTGSGHTHRTAAWNRATWALLGLLGAVLVTDLINGGLRLSGAGYPTLLATGLLWVAAVVGTIGMVFVWNNQTRLLAEAHHANPKSYVWSLSWHLVAVVPMLTAILTLGRDADDRATVLGLALRAVVILVVLAGVLVSRARVLRLVRDSAGVQGSAQTTM</sequence>
<feature type="transmembrane region" description="Helical" evidence="1">
    <location>
        <begin position="46"/>
        <end position="69"/>
    </location>
</feature>
<reference evidence="2 3" key="1">
    <citation type="submission" date="2020-08" db="EMBL/GenBank/DDBJ databases">
        <title>Sequencing the genomes of 1000 actinobacteria strains.</title>
        <authorList>
            <person name="Klenk H.-P."/>
        </authorList>
    </citation>
    <scope>NUCLEOTIDE SEQUENCE [LARGE SCALE GENOMIC DNA]</scope>
    <source>
        <strain evidence="2 3">DSM 45809</strain>
    </source>
</reference>
<accession>A0A7W7H7U9</accession>
<feature type="transmembrane region" description="Helical" evidence="1">
    <location>
        <begin position="89"/>
        <end position="108"/>
    </location>
</feature>
<organism evidence="2 3">
    <name type="scientific">Actinoplanes octamycinicus</name>
    <dbReference type="NCBI Taxonomy" id="135948"/>
    <lineage>
        <taxon>Bacteria</taxon>
        <taxon>Bacillati</taxon>
        <taxon>Actinomycetota</taxon>
        <taxon>Actinomycetes</taxon>
        <taxon>Micromonosporales</taxon>
        <taxon>Micromonosporaceae</taxon>
        <taxon>Actinoplanes</taxon>
    </lineage>
</organism>
<feature type="transmembrane region" description="Helical" evidence="1">
    <location>
        <begin position="21"/>
        <end position="40"/>
    </location>
</feature>
<dbReference type="RefSeq" id="WP_185045957.1">
    <property type="nucleotide sequence ID" value="NZ_BAABFG010000005.1"/>
</dbReference>
<proteinExistence type="predicted"/>
<name>A0A7W7H7U9_9ACTN</name>
<keyword evidence="1" id="KW-0472">Membrane</keyword>
<evidence type="ECO:0000313" key="2">
    <source>
        <dbReference type="EMBL" id="MBB4745645.1"/>
    </source>
</evidence>
<comment type="caution">
    <text evidence="2">The sequence shown here is derived from an EMBL/GenBank/DDBJ whole genome shotgun (WGS) entry which is preliminary data.</text>
</comment>
<dbReference type="AlphaFoldDB" id="A0A7W7H7U9"/>
<protein>
    <submittedName>
        <fullName evidence="2">Uncharacterized protein</fullName>
    </submittedName>
</protein>
<dbReference type="Proteomes" id="UP000546162">
    <property type="component" value="Unassembled WGS sequence"/>
</dbReference>
<evidence type="ECO:0000313" key="3">
    <source>
        <dbReference type="Proteomes" id="UP000546162"/>
    </source>
</evidence>
<keyword evidence="1" id="KW-0812">Transmembrane</keyword>
<keyword evidence="3" id="KW-1185">Reference proteome</keyword>
<keyword evidence="1" id="KW-1133">Transmembrane helix</keyword>
<evidence type="ECO:0000256" key="1">
    <source>
        <dbReference type="SAM" id="Phobius"/>
    </source>
</evidence>
<gene>
    <name evidence="2" type="ORF">BJY16_009104</name>
</gene>
<dbReference type="EMBL" id="JACHNB010000001">
    <property type="protein sequence ID" value="MBB4745645.1"/>
    <property type="molecule type" value="Genomic_DNA"/>
</dbReference>